<comment type="caution">
    <text evidence="2">The sequence shown here is derived from an EMBL/GenBank/DDBJ whole genome shotgun (WGS) entry which is preliminary data.</text>
</comment>
<gene>
    <name evidence="2" type="ORF">F53441_11539</name>
</gene>
<keyword evidence="3" id="KW-1185">Reference proteome</keyword>
<proteinExistence type="predicted"/>
<reference evidence="2" key="1">
    <citation type="submission" date="2020-01" db="EMBL/GenBank/DDBJ databases">
        <title>Identification and distribution of gene clusters putatively required for synthesis of sphingolipid metabolism inhibitors in phylogenetically diverse species of the filamentous fungus Fusarium.</title>
        <authorList>
            <person name="Kim H.-S."/>
            <person name="Busman M."/>
            <person name="Brown D.W."/>
            <person name="Divon H."/>
            <person name="Uhlig S."/>
            <person name="Proctor R.H."/>
        </authorList>
    </citation>
    <scope>NUCLEOTIDE SEQUENCE</scope>
    <source>
        <strain evidence="2">NRRL 53441</strain>
    </source>
</reference>
<accession>A0A8H4K1V6</accession>
<organism evidence="2 3">
    <name type="scientific">Fusarium austroafricanum</name>
    <dbReference type="NCBI Taxonomy" id="2364996"/>
    <lineage>
        <taxon>Eukaryota</taxon>
        <taxon>Fungi</taxon>
        <taxon>Dikarya</taxon>
        <taxon>Ascomycota</taxon>
        <taxon>Pezizomycotina</taxon>
        <taxon>Sordariomycetes</taxon>
        <taxon>Hypocreomycetidae</taxon>
        <taxon>Hypocreales</taxon>
        <taxon>Nectriaceae</taxon>
        <taxon>Fusarium</taxon>
        <taxon>Fusarium concolor species complex</taxon>
    </lineage>
</organism>
<dbReference type="OrthoDB" id="5304511at2759"/>
<protein>
    <recommendedName>
        <fullName evidence="4">F-box domain-containing protein</fullName>
    </recommendedName>
</protein>
<dbReference type="AlphaFoldDB" id="A0A8H4K1V6"/>
<evidence type="ECO:0000256" key="1">
    <source>
        <dbReference type="SAM" id="MobiDB-lite"/>
    </source>
</evidence>
<evidence type="ECO:0008006" key="4">
    <source>
        <dbReference type="Google" id="ProtNLM"/>
    </source>
</evidence>
<feature type="compositionally biased region" description="Basic residues" evidence="1">
    <location>
        <begin position="1"/>
        <end position="14"/>
    </location>
</feature>
<dbReference type="Proteomes" id="UP000605986">
    <property type="component" value="Unassembled WGS sequence"/>
</dbReference>
<feature type="region of interest" description="Disordered" evidence="1">
    <location>
        <begin position="352"/>
        <end position="376"/>
    </location>
</feature>
<evidence type="ECO:0000313" key="3">
    <source>
        <dbReference type="Proteomes" id="UP000605986"/>
    </source>
</evidence>
<feature type="region of interest" description="Disordered" evidence="1">
    <location>
        <begin position="1"/>
        <end position="37"/>
    </location>
</feature>
<sequence>MQKLKRLLLRRRPQPGHESPASTSAPTPAPKSPSIPASTPAISAEISCLSKLEKLPFEIRNEILLAVDTIEDLCALVHASPTFHQQYRLDRIFWLWHCLQAEMGHCVFDAYIASQCNTPEFRLKRTREKSLEFIEEYKLQRSKFTGTPPEQLYEDDIISMATFHSSIVCTLAHEYIAWTRTNLEGLSVPDQTSRIEQKRIIRGMYRFQIFCNLFGAVRDAKYERRAETLELQERLELFLSEYEPWEIEEILCINAFSEAQYDKVFEEVQWDLHPNNPAWYAERTDPFTPPNAYCLLDDNSYRDGMVSLGLPVLSATFKTQDHSKLVKLISSEVVSLWDGWLLETTEQYHQERRRDNLYSDRDKAQDSREKMGFNGDKDDSPSLTWVTMWKETYSNLYGDMIPAPLRKWGYIMWDRNRVVNSGALAIIDEEWKSYYWRVNDDGEREDPRNDMLTRSL</sequence>
<name>A0A8H4K1V6_9HYPO</name>
<dbReference type="EMBL" id="JAADJG010000582">
    <property type="protein sequence ID" value="KAF4443140.1"/>
    <property type="molecule type" value="Genomic_DNA"/>
</dbReference>
<evidence type="ECO:0000313" key="2">
    <source>
        <dbReference type="EMBL" id="KAF4443140.1"/>
    </source>
</evidence>